<proteinExistence type="predicted"/>
<dbReference type="Pfam" id="PF08279">
    <property type="entry name" value="HTH_11"/>
    <property type="match status" value="1"/>
</dbReference>
<dbReference type="eggNOG" id="COG3711">
    <property type="taxonomic scope" value="Bacteria"/>
</dbReference>
<dbReference type="InterPro" id="IPR036388">
    <property type="entry name" value="WH-like_DNA-bd_sf"/>
</dbReference>
<reference evidence="2 3" key="1">
    <citation type="submission" date="2009-09" db="EMBL/GenBank/DDBJ databases">
        <authorList>
            <person name="Weinstock G."/>
            <person name="Sodergren E."/>
            <person name="Clifton S."/>
            <person name="Fulton L."/>
            <person name="Fulton B."/>
            <person name="Courtney L."/>
            <person name="Fronick C."/>
            <person name="Harrison M."/>
            <person name="Strong C."/>
            <person name="Farmer C."/>
            <person name="Delahaunty K."/>
            <person name="Markovic C."/>
            <person name="Hall O."/>
            <person name="Minx P."/>
            <person name="Tomlinson C."/>
            <person name="Mitreva M."/>
            <person name="Nelson J."/>
            <person name="Hou S."/>
            <person name="Wollam A."/>
            <person name="Pepin K.H."/>
            <person name="Johnson M."/>
            <person name="Bhonagiri V."/>
            <person name="Nash W.E."/>
            <person name="Warren W."/>
            <person name="Chinwalla A."/>
            <person name="Mardis E.R."/>
            <person name="Wilson R.K."/>
        </authorList>
    </citation>
    <scope>NUCLEOTIDE SEQUENCE [LARGE SCALE GENOMIC DNA]</scope>
    <source>
        <strain evidence="2 3">F0254</strain>
    </source>
</reference>
<dbReference type="AlphaFoldDB" id="C9MUN9"/>
<evidence type="ECO:0000313" key="3">
    <source>
        <dbReference type="Proteomes" id="UP000006233"/>
    </source>
</evidence>
<protein>
    <submittedName>
        <fullName evidence="2">HTH domain protein</fullName>
    </submittedName>
</protein>
<dbReference type="InterPro" id="IPR036390">
    <property type="entry name" value="WH_DNA-bd_sf"/>
</dbReference>
<dbReference type="SUPFAM" id="SSF46785">
    <property type="entry name" value="Winged helix' DNA-binding domain"/>
    <property type="match status" value="1"/>
</dbReference>
<dbReference type="EMBL" id="ACVB02000006">
    <property type="protein sequence ID" value="EEX75659.1"/>
    <property type="molecule type" value="Genomic_DNA"/>
</dbReference>
<dbReference type="InterPro" id="IPR013196">
    <property type="entry name" value="HTH_11"/>
</dbReference>
<dbReference type="HOGENOM" id="CLU_1530690_0_0_0"/>
<sequence>MLNYRETEILNNLIKGEKYNFKLISEKYGVSDRAARYYINNIDSILRLLDYKITKKVKNSIYLDTNQDFKNLFEILEKINKLSIEDRINILKLILFFDEKGLNITKICEELEISRTTIKKDLKLMSEEFKIQGIELVYKNTNGYRLNGNFREILIKKLNFWSKYLIPLIIKIFQK</sequence>
<dbReference type="Gene3D" id="1.10.10.10">
    <property type="entry name" value="Winged helix-like DNA-binding domain superfamily/Winged helix DNA-binding domain"/>
    <property type="match status" value="1"/>
</dbReference>
<accession>C9MUN9</accession>
<evidence type="ECO:0000259" key="1">
    <source>
        <dbReference type="Pfam" id="PF08279"/>
    </source>
</evidence>
<gene>
    <name evidence="2" type="ORF">GCWU000323_00258</name>
</gene>
<dbReference type="PANTHER" id="PTHR30185">
    <property type="entry name" value="CRYPTIC BETA-GLUCOSIDE BGL OPERON ANTITERMINATOR"/>
    <property type="match status" value="1"/>
</dbReference>
<dbReference type="STRING" id="634994.GCWU000323_00258"/>
<comment type="caution">
    <text evidence="2">The sequence shown here is derived from an EMBL/GenBank/DDBJ whole genome shotgun (WGS) entry which is preliminary data.</text>
</comment>
<name>C9MUN9_9FUSO</name>
<dbReference type="Proteomes" id="UP000006233">
    <property type="component" value="Unassembled WGS sequence"/>
</dbReference>
<organism evidence="2 3">
    <name type="scientific">Leptotrichia hofstadii F0254</name>
    <dbReference type="NCBI Taxonomy" id="634994"/>
    <lineage>
        <taxon>Bacteria</taxon>
        <taxon>Fusobacteriati</taxon>
        <taxon>Fusobacteriota</taxon>
        <taxon>Fusobacteriia</taxon>
        <taxon>Fusobacteriales</taxon>
        <taxon>Leptotrichiaceae</taxon>
        <taxon>Leptotrichia</taxon>
    </lineage>
</organism>
<dbReference type="RefSeq" id="WP_006803594.1">
    <property type="nucleotide sequence ID" value="NZ_GG700632.1"/>
</dbReference>
<feature type="domain" description="Helix-turn-helix type 11" evidence="1">
    <location>
        <begin position="94"/>
        <end position="145"/>
    </location>
</feature>
<dbReference type="InterPro" id="IPR050661">
    <property type="entry name" value="BglG_antiterminators"/>
</dbReference>
<evidence type="ECO:0000313" key="2">
    <source>
        <dbReference type="EMBL" id="EEX75659.1"/>
    </source>
</evidence>
<dbReference type="PANTHER" id="PTHR30185:SF12">
    <property type="entry name" value="TRANSCRIPTIONAL REGULATOR MANR"/>
    <property type="match status" value="1"/>
</dbReference>